<gene>
    <name evidence="3" type="ORF">LCGC14_3014230</name>
</gene>
<feature type="region of interest" description="Disordered" evidence="1">
    <location>
        <begin position="71"/>
        <end position="148"/>
    </location>
</feature>
<evidence type="ECO:0000256" key="2">
    <source>
        <dbReference type="SAM" id="Phobius"/>
    </source>
</evidence>
<dbReference type="AlphaFoldDB" id="A0A0F8WXS8"/>
<evidence type="ECO:0000313" key="3">
    <source>
        <dbReference type="EMBL" id="KKK61448.1"/>
    </source>
</evidence>
<protein>
    <submittedName>
        <fullName evidence="3">Uncharacterized protein</fullName>
    </submittedName>
</protein>
<feature type="transmembrane region" description="Helical" evidence="2">
    <location>
        <begin position="326"/>
        <end position="347"/>
    </location>
</feature>
<feature type="non-terminal residue" evidence="3">
    <location>
        <position position="1"/>
    </location>
</feature>
<accession>A0A0F8WXS8</accession>
<sequence>ALNRRPRPDPLGWAELQRKLLRLEQLVQAGKAYREEYDDTNGRIDALFERLTGPSSRDDLAAYSLPLARQLRPWPTDPSADELPGPWNTPAQKPDDKEPDDETPEDSPEDSAEDSAEETPTSDDAAESTPPPEDSPPEDSPPETLQPYDYLPAASAAWNWLLERPTRETLSEALTFTDRAENRLGADVIELHFARMAHSHLDWDGPQDLTAPLRRSLVLRNLAEEAAAPADERIHYWLRELVDSADRQRRTAEDRLMLGGRAMLAADEPSTNAEAGYRQATGRADQIAAAGVILLSYWELLLSVTIGGIAVYLLAARLPRLIVPPLAIALDLIGGSFGPWGAAAVTLRSHGASTPIL</sequence>
<keyword evidence="2" id="KW-0472">Membrane</keyword>
<keyword evidence="2" id="KW-0812">Transmembrane</keyword>
<keyword evidence="2" id="KW-1133">Transmembrane helix</keyword>
<proteinExistence type="predicted"/>
<feature type="compositionally biased region" description="Acidic residues" evidence="1">
    <location>
        <begin position="97"/>
        <end position="126"/>
    </location>
</feature>
<name>A0A0F8WXS8_9ZZZZ</name>
<reference evidence="3" key="1">
    <citation type="journal article" date="2015" name="Nature">
        <title>Complex archaea that bridge the gap between prokaryotes and eukaryotes.</title>
        <authorList>
            <person name="Spang A."/>
            <person name="Saw J.H."/>
            <person name="Jorgensen S.L."/>
            <person name="Zaremba-Niedzwiedzka K."/>
            <person name="Martijn J."/>
            <person name="Lind A.E."/>
            <person name="van Eijk R."/>
            <person name="Schleper C."/>
            <person name="Guy L."/>
            <person name="Ettema T.J."/>
        </authorList>
    </citation>
    <scope>NUCLEOTIDE SEQUENCE</scope>
</reference>
<dbReference type="EMBL" id="LAZR01062469">
    <property type="protein sequence ID" value="KKK61448.1"/>
    <property type="molecule type" value="Genomic_DNA"/>
</dbReference>
<comment type="caution">
    <text evidence="3">The sequence shown here is derived from an EMBL/GenBank/DDBJ whole genome shotgun (WGS) entry which is preliminary data.</text>
</comment>
<organism evidence="3">
    <name type="scientific">marine sediment metagenome</name>
    <dbReference type="NCBI Taxonomy" id="412755"/>
    <lineage>
        <taxon>unclassified sequences</taxon>
        <taxon>metagenomes</taxon>
        <taxon>ecological metagenomes</taxon>
    </lineage>
</organism>
<evidence type="ECO:0000256" key="1">
    <source>
        <dbReference type="SAM" id="MobiDB-lite"/>
    </source>
</evidence>
<feature type="transmembrane region" description="Helical" evidence="2">
    <location>
        <begin position="287"/>
        <end position="314"/>
    </location>
</feature>